<dbReference type="InterPro" id="IPR018775">
    <property type="entry name" value="RlaP"/>
</dbReference>
<evidence type="ECO:0000313" key="2">
    <source>
        <dbReference type="Proteomes" id="UP000216998"/>
    </source>
</evidence>
<evidence type="ECO:0008006" key="3">
    <source>
        <dbReference type="Google" id="ProtNLM"/>
    </source>
</evidence>
<dbReference type="Pfam" id="PF10127">
    <property type="entry name" value="RlaP"/>
    <property type="match status" value="1"/>
</dbReference>
<comment type="caution">
    <text evidence="1">The sequence shown here is derived from an EMBL/GenBank/DDBJ whole genome shotgun (WGS) entry which is preliminary data.</text>
</comment>
<dbReference type="PANTHER" id="PTHR34817:SF2">
    <property type="entry name" value="NUCLEOTIDYLTRANSFERASE"/>
    <property type="match status" value="1"/>
</dbReference>
<dbReference type="PANTHER" id="PTHR34817">
    <property type="entry name" value="NUCLEOTIDYLTRANSFERASE"/>
    <property type="match status" value="1"/>
</dbReference>
<organism evidence="1 2">
    <name type="scientific">Niveispirillum lacus</name>
    <dbReference type="NCBI Taxonomy" id="1981099"/>
    <lineage>
        <taxon>Bacteria</taxon>
        <taxon>Pseudomonadati</taxon>
        <taxon>Pseudomonadota</taxon>
        <taxon>Alphaproteobacteria</taxon>
        <taxon>Rhodospirillales</taxon>
        <taxon>Azospirillaceae</taxon>
        <taxon>Niveispirillum</taxon>
    </lineage>
</organism>
<proteinExistence type="predicted"/>
<name>A0A255Z079_9PROT</name>
<gene>
    <name evidence="1" type="ORF">CHU95_10000</name>
</gene>
<dbReference type="EMBL" id="NOXU01000027">
    <property type="protein sequence ID" value="OYQ34903.1"/>
    <property type="molecule type" value="Genomic_DNA"/>
</dbReference>
<keyword evidence="2" id="KW-1185">Reference proteome</keyword>
<dbReference type="RefSeq" id="WP_094456188.1">
    <property type="nucleotide sequence ID" value="NZ_NOXU01000027.1"/>
</dbReference>
<evidence type="ECO:0000313" key="1">
    <source>
        <dbReference type="EMBL" id="OYQ34903.1"/>
    </source>
</evidence>
<accession>A0A255Z079</accession>
<protein>
    <recommendedName>
        <fullName evidence="3">Nucleotidyltransferase</fullName>
    </recommendedName>
</protein>
<dbReference type="AlphaFoldDB" id="A0A255Z079"/>
<reference evidence="1 2" key="1">
    <citation type="submission" date="2017-07" db="EMBL/GenBank/DDBJ databases">
        <title>Niveispirillum cyanobacteriorum sp. nov., isolated from cyanobacterial aggregates in a eutrophic lake.</title>
        <authorList>
            <person name="Cai H."/>
        </authorList>
    </citation>
    <scope>NUCLEOTIDE SEQUENCE [LARGE SCALE GENOMIC DNA]</scope>
    <source>
        <strain evidence="2">TH1-14</strain>
    </source>
</reference>
<dbReference type="OrthoDB" id="9796845at2"/>
<sequence>MALQAIDPGMRRRVETELERMETENGVTILFAIESGSRSWGFPSRDSDYDVRFVYLRPLADYLSVSSRRDVIERPVDPVLDIGGWDLRKALQLSLRSNAALLEWLSSPITYRTEAAPVGTIRQLVRSAADPNALAAHYLNLGRRSLEKVREDGDAVRPKDYCYALRAACCLEWLLRFHGPPPMDMPSLLSGLTPDAELLARIQDLIARKAEGGEQDRQGHDAMLDQFLTDRLNPTPPPLPTVDRDRVGATIDRAFCTIALAGS</sequence>
<dbReference type="Proteomes" id="UP000216998">
    <property type="component" value="Unassembled WGS sequence"/>
</dbReference>